<name>A0A2N9ECE8_FAGSY</name>
<dbReference type="PANTHER" id="PTHR33116:SF86">
    <property type="entry name" value="REVERSE TRANSCRIPTASE DOMAIN-CONTAINING PROTEIN"/>
    <property type="match status" value="1"/>
</dbReference>
<proteinExistence type="predicted"/>
<dbReference type="GO" id="GO:0003676">
    <property type="term" value="F:nucleic acid binding"/>
    <property type="evidence" value="ECO:0007669"/>
    <property type="project" value="InterPro"/>
</dbReference>
<dbReference type="Pfam" id="PF00078">
    <property type="entry name" value="RVT_1"/>
    <property type="match status" value="1"/>
</dbReference>
<dbReference type="InterPro" id="IPR002156">
    <property type="entry name" value="RNaseH_domain"/>
</dbReference>
<sequence length="802" mass="90919">MNSNKSPGPDSLPPLFFKHYWSIAKPEVIAVVQKFFQSGRLLKQLNHTFIALIPKIDKASSMNQFRPIALCNVVYKIISKILALRLKTMLPKFISPWQGAFVPRRLIQDNSIIAFEVINAMKKSKGKLGYIALKMDMEKAYDRMAWSFLLKIMEILGFNAQWISLIRECISSLSFSILINGSPHGFFSSSRGLRQGDPLSPFLFIIGVEALSRVLSKSEAEGLFKGFPLARQCPRVSHLLFADDLIIFSRATMEDVSAVQSCIKKYQDWSGQKVNIKKSTIIFNKKVPRGLQRRLCQATGLKSSFFHSKYLELPLSHEKSHSNTLEYVVEKVQQKVSGWKRSLLSQASKSCLIKSVASATPIYTMSSLLFPKKTCARIDAALRDFWWGKKEDKGVIYFKAWDSICVPKSAEGLGIRRSSDMNATLLAKLGWSVATKEDKLWVKYVSAKYLKGKSFWDVKKCSGSSWIWQSILNSRSTLAKGFCWRISKGTGIDVWNAPWISSLNRFKPHSRLNSSTSTSINWVSDLIQDNPRRWNVELLKECFDDELIAHINKIHLGQFPQADKVIWSPSNNGAFSTKSAFWTDQVSRFNSMGPLTKQEWKMLWKLKIHDRLKLLLWKIIWNSLPTKEVIGLRFELDPLQCLLCGSSTEFLKHLFLECPISQITWSFSPWSIRFDTNHFSSIVDWVKFILNPSPAIGEGVAGLAMVYRDHMVKILFVWTDLIQLDDPLMAEANAALLAARKAIEIGFQSVIVEGDSLKVIQAIQARWGLSCNYSGTIPIFSIPSSVFMDWTEGASSSAFEGF</sequence>
<feature type="domain" description="Reverse transcriptase" evidence="1">
    <location>
        <begin position="34"/>
        <end position="303"/>
    </location>
</feature>
<dbReference type="Pfam" id="PF13966">
    <property type="entry name" value="zf-RVT"/>
    <property type="match status" value="1"/>
</dbReference>
<dbReference type="SUPFAM" id="SSF56672">
    <property type="entry name" value="DNA/RNA polymerases"/>
    <property type="match status" value="1"/>
</dbReference>
<dbReference type="AlphaFoldDB" id="A0A2N9ECE8"/>
<accession>A0A2N9ECE8</accession>
<dbReference type="PANTHER" id="PTHR33116">
    <property type="entry name" value="REVERSE TRANSCRIPTASE ZINC-BINDING DOMAIN-CONTAINING PROTEIN-RELATED-RELATED"/>
    <property type="match status" value="1"/>
</dbReference>
<dbReference type="EMBL" id="OIVN01000001">
    <property type="protein sequence ID" value="SPC72239.1"/>
    <property type="molecule type" value="Genomic_DNA"/>
</dbReference>
<dbReference type="InterPro" id="IPR026960">
    <property type="entry name" value="RVT-Znf"/>
</dbReference>
<dbReference type="InterPro" id="IPR000477">
    <property type="entry name" value="RT_dom"/>
</dbReference>
<protein>
    <recommendedName>
        <fullName evidence="1">Reverse transcriptase domain-containing protein</fullName>
    </recommendedName>
</protein>
<reference evidence="2" key="1">
    <citation type="submission" date="2018-02" db="EMBL/GenBank/DDBJ databases">
        <authorList>
            <person name="Cohen D.B."/>
            <person name="Kent A.D."/>
        </authorList>
    </citation>
    <scope>NUCLEOTIDE SEQUENCE</scope>
</reference>
<organism evidence="2">
    <name type="scientific">Fagus sylvatica</name>
    <name type="common">Beechnut</name>
    <dbReference type="NCBI Taxonomy" id="28930"/>
    <lineage>
        <taxon>Eukaryota</taxon>
        <taxon>Viridiplantae</taxon>
        <taxon>Streptophyta</taxon>
        <taxon>Embryophyta</taxon>
        <taxon>Tracheophyta</taxon>
        <taxon>Spermatophyta</taxon>
        <taxon>Magnoliopsida</taxon>
        <taxon>eudicotyledons</taxon>
        <taxon>Gunneridae</taxon>
        <taxon>Pentapetalae</taxon>
        <taxon>rosids</taxon>
        <taxon>fabids</taxon>
        <taxon>Fagales</taxon>
        <taxon>Fagaceae</taxon>
        <taxon>Fagus</taxon>
    </lineage>
</organism>
<dbReference type="InterPro" id="IPR043502">
    <property type="entry name" value="DNA/RNA_pol_sf"/>
</dbReference>
<dbReference type="Pfam" id="PF13456">
    <property type="entry name" value="RVT_3"/>
    <property type="match status" value="1"/>
</dbReference>
<evidence type="ECO:0000313" key="2">
    <source>
        <dbReference type="EMBL" id="SPC72239.1"/>
    </source>
</evidence>
<evidence type="ECO:0000259" key="1">
    <source>
        <dbReference type="PROSITE" id="PS50878"/>
    </source>
</evidence>
<gene>
    <name evidence="2" type="ORF">FSB_LOCUS121</name>
</gene>
<dbReference type="CDD" id="cd01650">
    <property type="entry name" value="RT_nLTR_like"/>
    <property type="match status" value="1"/>
</dbReference>
<dbReference type="PROSITE" id="PS50878">
    <property type="entry name" value="RT_POL"/>
    <property type="match status" value="1"/>
</dbReference>
<dbReference type="GO" id="GO:0004523">
    <property type="term" value="F:RNA-DNA hybrid ribonuclease activity"/>
    <property type="evidence" value="ECO:0007669"/>
    <property type="project" value="InterPro"/>
</dbReference>